<feature type="region of interest" description="Disordered" evidence="1">
    <location>
        <begin position="97"/>
        <end position="132"/>
    </location>
</feature>
<dbReference type="EMBL" id="KQ435748">
    <property type="protein sequence ID" value="KOX76447.1"/>
    <property type="molecule type" value="Genomic_DNA"/>
</dbReference>
<feature type="region of interest" description="Disordered" evidence="1">
    <location>
        <begin position="1"/>
        <end position="53"/>
    </location>
</feature>
<dbReference type="Proteomes" id="UP000053105">
    <property type="component" value="Unassembled WGS sequence"/>
</dbReference>
<feature type="compositionally biased region" description="Gly residues" evidence="1">
    <location>
        <begin position="97"/>
        <end position="122"/>
    </location>
</feature>
<evidence type="ECO:0000313" key="3">
    <source>
        <dbReference type="Proteomes" id="UP000053105"/>
    </source>
</evidence>
<reference evidence="2 3" key="1">
    <citation type="submission" date="2015-07" db="EMBL/GenBank/DDBJ databases">
        <title>The genome of Melipona quadrifasciata.</title>
        <authorList>
            <person name="Pan H."/>
            <person name="Kapheim K."/>
        </authorList>
    </citation>
    <scope>NUCLEOTIDE SEQUENCE [LARGE SCALE GENOMIC DNA]</scope>
    <source>
        <strain evidence="2">0111107301</strain>
        <tissue evidence="2">Whole body</tissue>
    </source>
</reference>
<organism evidence="2 3">
    <name type="scientific">Melipona quadrifasciata</name>
    <dbReference type="NCBI Taxonomy" id="166423"/>
    <lineage>
        <taxon>Eukaryota</taxon>
        <taxon>Metazoa</taxon>
        <taxon>Ecdysozoa</taxon>
        <taxon>Arthropoda</taxon>
        <taxon>Hexapoda</taxon>
        <taxon>Insecta</taxon>
        <taxon>Pterygota</taxon>
        <taxon>Neoptera</taxon>
        <taxon>Endopterygota</taxon>
        <taxon>Hymenoptera</taxon>
        <taxon>Apocrita</taxon>
        <taxon>Aculeata</taxon>
        <taxon>Apoidea</taxon>
        <taxon>Anthophila</taxon>
        <taxon>Apidae</taxon>
        <taxon>Melipona</taxon>
    </lineage>
</organism>
<name>A0A0M9A3H5_9HYME</name>
<keyword evidence="3" id="KW-1185">Reference proteome</keyword>
<proteinExistence type="predicted"/>
<protein>
    <submittedName>
        <fullName evidence="2">Uncharacterized protein</fullName>
    </submittedName>
</protein>
<evidence type="ECO:0000256" key="1">
    <source>
        <dbReference type="SAM" id="MobiDB-lite"/>
    </source>
</evidence>
<accession>A0A0M9A3H5</accession>
<evidence type="ECO:0000313" key="2">
    <source>
        <dbReference type="EMBL" id="KOX76447.1"/>
    </source>
</evidence>
<gene>
    <name evidence="2" type="ORF">WN51_12128</name>
</gene>
<dbReference type="AlphaFoldDB" id="A0A0M9A3H5"/>
<feature type="compositionally biased region" description="Polar residues" evidence="1">
    <location>
        <begin position="38"/>
        <end position="48"/>
    </location>
</feature>
<sequence length="132" mass="13388">MQNGSGTSKKGRKEERSHNRATSLGLSERPPRSERNGHQCSEASLFSSPSPPGCVCLDRPSWLFDMRAAREIAAAPGAFRKSLESFVFDATTVLLAGGSGGDGGGGSGGGGSSGRSGGGGGDDQVMVDVRTG</sequence>